<reference evidence="1 2" key="1">
    <citation type="journal article" date="2018" name="Sci. Rep.">
        <title>Comparative analysis of the Pocillopora damicornis genome highlights role of immune system in coral evolution.</title>
        <authorList>
            <person name="Cunning R."/>
            <person name="Bay R.A."/>
            <person name="Gillette P."/>
            <person name="Baker A.C."/>
            <person name="Traylor-Knowles N."/>
        </authorList>
    </citation>
    <scope>NUCLEOTIDE SEQUENCE [LARGE SCALE GENOMIC DNA]</scope>
    <source>
        <strain evidence="1">RSMAS</strain>
        <tissue evidence="1">Whole animal</tissue>
    </source>
</reference>
<keyword evidence="2" id="KW-1185">Reference proteome</keyword>
<protein>
    <submittedName>
        <fullName evidence="1">Uncharacterized protein</fullName>
    </submittedName>
</protein>
<dbReference type="AlphaFoldDB" id="A0A3M6T648"/>
<feature type="non-terminal residue" evidence="1">
    <location>
        <position position="1"/>
    </location>
</feature>
<proteinExistence type="predicted"/>
<gene>
    <name evidence="1" type="ORF">pdam_00000915</name>
</gene>
<dbReference type="Proteomes" id="UP000275408">
    <property type="component" value="Unassembled WGS sequence"/>
</dbReference>
<name>A0A3M6T648_POCDA</name>
<evidence type="ECO:0000313" key="2">
    <source>
        <dbReference type="Proteomes" id="UP000275408"/>
    </source>
</evidence>
<dbReference type="EMBL" id="RCHS01004213">
    <property type="protein sequence ID" value="RMX36925.1"/>
    <property type="molecule type" value="Genomic_DNA"/>
</dbReference>
<sequence>PVIELCPVTYGNIGCYKDFHLGRRPVTDKLSIEGDFACPSSDVADFEEWNDKMYDRVYKCGEKAQEGGYKYFALDDCGAKKENLFANQKIQPSPCWMAKESSVNKNGLSDQCVTDGMEKCTSASKNCVGASKQAMCAYNIVERPKYGK</sequence>
<organism evidence="1 2">
    <name type="scientific">Pocillopora damicornis</name>
    <name type="common">Cauliflower coral</name>
    <name type="synonym">Millepora damicornis</name>
    <dbReference type="NCBI Taxonomy" id="46731"/>
    <lineage>
        <taxon>Eukaryota</taxon>
        <taxon>Metazoa</taxon>
        <taxon>Cnidaria</taxon>
        <taxon>Anthozoa</taxon>
        <taxon>Hexacorallia</taxon>
        <taxon>Scleractinia</taxon>
        <taxon>Astrocoeniina</taxon>
        <taxon>Pocilloporidae</taxon>
        <taxon>Pocillopora</taxon>
    </lineage>
</organism>
<accession>A0A3M6T648</accession>
<comment type="caution">
    <text evidence="1">The sequence shown here is derived from an EMBL/GenBank/DDBJ whole genome shotgun (WGS) entry which is preliminary data.</text>
</comment>
<feature type="non-terminal residue" evidence="1">
    <location>
        <position position="148"/>
    </location>
</feature>
<evidence type="ECO:0000313" key="1">
    <source>
        <dbReference type="EMBL" id="RMX36925.1"/>
    </source>
</evidence>